<evidence type="ECO:0000313" key="3">
    <source>
        <dbReference type="Proteomes" id="UP000075243"/>
    </source>
</evidence>
<keyword evidence="3" id="KW-1185">Reference proteome</keyword>
<dbReference type="AlphaFoldDB" id="A0A151TA27"/>
<dbReference type="Gramene" id="C.cajan_17942.t">
    <property type="protein sequence ID" value="C.cajan_17942.t.cds1"/>
    <property type="gene ID" value="C.cajan_17942"/>
</dbReference>
<organism evidence="2 3">
    <name type="scientific">Cajanus cajan</name>
    <name type="common">Pigeon pea</name>
    <name type="synonym">Cajanus indicus</name>
    <dbReference type="NCBI Taxonomy" id="3821"/>
    <lineage>
        <taxon>Eukaryota</taxon>
        <taxon>Viridiplantae</taxon>
        <taxon>Streptophyta</taxon>
        <taxon>Embryophyta</taxon>
        <taxon>Tracheophyta</taxon>
        <taxon>Spermatophyta</taxon>
        <taxon>Magnoliopsida</taxon>
        <taxon>eudicotyledons</taxon>
        <taxon>Gunneridae</taxon>
        <taxon>Pentapetalae</taxon>
        <taxon>rosids</taxon>
        <taxon>fabids</taxon>
        <taxon>Fabales</taxon>
        <taxon>Fabaceae</taxon>
        <taxon>Papilionoideae</taxon>
        <taxon>50 kb inversion clade</taxon>
        <taxon>NPAAA clade</taxon>
        <taxon>indigoferoid/millettioid clade</taxon>
        <taxon>Phaseoleae</taxon>
        <taxon>Cajanus</taxon>
    </lineage>
</organism>
<gene>
    <name evidence="2" type="ORF">KK1_018473</name>
</gene>
<dbReference type="PANTHER" id="PTHR33116">
    <property type="entry name" value="REVERSE TRANSCRIPTASE ZINC-BINDING DOMAIN-CONTAINING PROTEIN-RELATED-RELATED"/>
    <property type="match status" value="1"/>
</dbReference>
<evidence type="ECO:0000313" key="2">
    <source>
        <dbReference type="EMBL" id="KYP63886.1"/>
    </source>
</evidence>
<dbReference type="Pfam" id="PF00078">
    <property type="entry name" value="RVT_1"/>
    <property type="match status" value="1"/>
</dbReference>
<dbReference type="PANTHER" id="PTHR33116:SF70">
    <property type="entry name" value="NON-LTR RETROELEMENT REVERSE TRANSCRIPTASE-LIKE PROTEIN"/>
    <property type="match status" value="1"/>
</dbReference>
<dbReference type="Proteomes" id="UP000075243">
    <property type="component" value="Chromosome 7"/>
</dbReference>
<dbReference type="EMBL" id="CM003609">
    <property type="protein sequence ID" value="KYP63886.1"/>
    <property type="molecule type" value="Genomic_DNA"/>
</dbReference>
<feature type="domain" description="Reverse transcriptase" evidence="1">
    <location>
        <begin position="1"/>
        <end position="108"/>
    </location>
</feature>
<reference evidence="2 3" key="1">
    <citation type="journal article" date="2012" name="Nat. Biotechnol.">
        <title>Draft genome sequence of pigeonpea (Cajanus cajan), an orphan legume crop of resource-poor farmers.</title>
        <authorList>
            <person name="Varshney R.K."/>
            <person name="Chen W."/>
            <person name="Li Y."/>
            <person name="Bharti A.K."/>
            <person name="Saxena R.K."/>
            <person name="Schlueter J.A."/>
            <person name="Donoghue M.T."/>
            <person name="Azam S."/>
            <person name="Fan G."/>
            <person name="Whaley A.M."/>
            <person name="Farmer A.D."/>
            <person name="Sheridan J."/>
            <person name="Iwata A."/>
            <person name="Tuteja R."/>
            <person name="Penmetsa R.V."/>
            <person name="Wu W."/>
            <person name="Upadhyaya H.D."/>
            <person name="Yang S.P."/>
            <person name="Shah T."/>
            <person name="Saxena K.B."/>
            <person name="Michael T."/>
            <person name="McCombie W.R."/>
            <person name="Yang B."/>
            <person name="Zhang G."/>
            <person name="Yang H."/>
            <person name="Wang J."/>
            <person name="Spillane C."/>
            <person name="Cook D.R."/>
            <person name="May G.D."/>
            <person name="Xu X."/>
            <person name="Jackson S.A."/>
        </authorList>
    </citation>
    <scope>NUCLEOTIDE SEQUENCE [LARGE SCALE GENOMIC DNA]</scope>
    <source>
        <strain evidence="3">cv. Asha</strain>
    </source>
</reference>
<sequence>MERLFHLIDIAVTHKLWAPIKIAKNAPPLSYLAFADDLILFVEASLEKVDIIKTCMDLFCKSSGMKVSEEKTNVFFSKNVGWVVNSEISSKLGYQRTDNLGKYLGVNLHHSRVNKRTLSSVMEKINNKLNQWKMKHLSFPGRLTLTVEMP</sequence>
<protein>
    <recommendedName>
        <fullName evidence="1">Reverse transcriptase domain-containing protein</fullName>
    </recommendedName>
</protein>
<dbReference type="InterPro" id="IPR000477">
    <property type="entry name" value="RT_dom"/>
</dbReference>
<accession>A0A151TA27</accession>
<name>A0A151TA27_CAJCA</name>
<proteinExistence type="predicted"/>
<evidence type="ECO:0000259" key="1">
    <source>
        <dbReference type="PROSITE" id="PS50878"/>
    </source>
</evidence>
<dbReference type="PROSITE" id="PS50878">
    <property type="entry name" value="RT_POL"/>
    <property type="match status" value="1"/>
</dbReference>